<protein>
    <submittedName>
        <fullName evidence="3">Tripartite tricarboxylate transporter TctB family protein</fullName>
    </submittedName>
</protein>
<dbReference type="AlphaFoldDB" id="A0A1X7FPE4"/>
<dbReference type="Proteomes" id="UP000192903">
    <property type="component" value="Unassembled WGS sequence"/>
</dbReference>
<feature type="domain" description="DUF1468" evidence="2">
    <location>
        <begin position="6"/>
        <end position="113"/>
    </location>
</feature>
<organism evidence="3 4">
    <name type="scientific">Xaviernesmea oryzae</name>
    <dbReference type="NCBI Taxonomy" id="464029"/>
    <lineage>
        <taxon>Bacteria</taxon>
        <taxon>Pseudomonadati</taxon>
        <taxon>Pseudomonadota</taxon>
        <taxon>Alphaproteobacteria</taxon>
        <taxon>Hyphomicrobiales</taxon>
        <taxon>Rhizobiaceae</taxon>
        <taxon>Rhizobium/Agrobacterium group</taxon>
        <taxon>Xaviernesmea</taxon>
    </lineage>
</organism>
<evidence type="ECO:0000256" key="1">
    <source>
        <dbReference type="SAM" id="Phobius"/>
    </source>
</evidence>
<sequence>MRIYTESGPGAGLFPMISGVMLGLLSAIWFFQEQRLVTTSMGGLSIAKGALIRVGLQLLALSAFATLLEPVGYLASAAVLAVMTALIAGERNWISIAVLAAAASFGVSYLFSSLGTTI</sequence>
<feature type="transmembrane region" description="Helical" evidence="1">
    <location>
        <begin position="43"/>
        <end position="65"/>
    </location>
</feature>
<reference evidence="4" key="1">
    <citation type="submission" date="2017-04" db="EMBL/GenBank/DDBJ databases">
        <authorList>
            <person name="Varghese N."/>
            <person name="Submissions S."/>
        </authorList>
    </citation>
    <scope>NUCLEOTIDE SEQUENCE [LARGE SCALE GENOMIC DNA]</scope>
    <source>
        <strain evidence="4">B4P</strain>
    </source>
</reference>
<evidence type="ECO:0000259" key="2">
    <source>
        <dbReference type="Pfam" id="PF07331"/>
    </source>
</evidence>
<keyword evidence="1" id="KW-0472">Membrane</keyword>
<accession>A0A1X7FPE4</accession>
<dbReference type="STRING" id="464029.SAMN02982989_0131"/>
<dbReference type="EMBL" id="FXAF01000007">
    <property type="protein sequence ID" value="SMF56071.1"/>
    <property type="molecule type" value="Genomic_DNA"/>
</dbReference>
<dbReference type="InterPro" id="IPR009936">
    <property type="entry name" value="DUF1468"/>
</dbReference>
<keyword evidence="1" id="KW-0812">Transmembrane</keyword>
<feature type="transmembrane region" description="Helical" evidence="1">
    <location>
        <begin position="93"/>
        <end position="111"/>
    </location>
</feature>
<evidence type="ECO:0000313" key="4">
    <source>
        <dbReference type="Proteomes" id="UP000192903"/>
    </source>
</evidence>
<keyword evidence="1" id="KW-1133">Transmembrane helix</keyword>
<dbReference type="Pfam" id="PF07331">
    <property type="entry name" value="TctB"/>
    <property type="match status" value="1"/>
</dbReference>
<feature type="transmembrane region" description="Helical" evidence="1">
    <location>
        <begin position="12"/>
        <end position="31"/>
    </location>
</feature>
<gene>
    <name evidence="3" type="ORF">SAMN02982989_0131</name>
</gene>
<keyword evidence="4" id="KW-1185">Reference proteome</keyword>
<proteinExistence type="predicted"/>
<evidence type="ECO:0000313" key="3">
    <source>
        <dbReference type="EMBL" id="SMF56071.1"/>
    </source>
</evidence>
<name>A0A1X7FPE4_9HYPH</name>